<dbReference type="Gene3D" id="3.90.190.20">
    <property type="entry name" value="Mur ligase, C-terminal domain"/>
    <property type="match status" value="1"/>
</dbReference>
<evidence type="ECO:0000313" key="16">
    <source>
        <dbReference type="Proteomes" id="UP001528823"/>
    </source>
</evidence>
<evidence type="ECO:0000259" key="13">
    <source>
        <dbReference type="Pfam" id="PF02875"/>
    </source>
</evidence>
<evidence type="ECO:0000256" key="3">
    <source>
        <dbReference type="ARBA" id="ARBA00022618"/>
    </source>
</evidence>
<dbReference type="InterPro" id="IPR051046">
    <property type="entry name" value="MurCDEF_CellWall_CoF430Synth"/>
</dbReference>
<dbReference type="InterPro" id="IPR000713">
    <property type="entry name" value="Mur_ligase_N"/>
</dbReference>
<dbReference type="Gene3D" id="3.40.1190.10">
    <property type="entry name" value="Mur-like, catalytic domain"/>
    <property type="match status" value="1"/>
</dbReference>
<keyword evidence="5 10" id="KW-0067">ATP-binding</keyword>
<comment type="subcellular location">
    <subcellularLocation>
        <location evidence="10 11">Cytoplasm</location>
    </subcellularLocation>
</comment>
<keyword evidence="8 10" id="KW-0131">Cell cycle</keyword>
<feature type="binding site" evidence="10">
    <location>
        <begin position="115"/>
        <end position="121"/>
    </location>
    <ligand>
        <name>ATP</name>
        <dbReference type="ChEBI" id="CHEBI:30616"/>
    </ligand>
</feature>
<feature type="domain" description="Mur ligase C-terminal" evidence="13">
    <location>
        <begin position="329"/>
        <end position="443"/>
    </location>
</feature>
<dbReference type="RefSeq" id="WP_274689137.1">
    <property type="nucleotide sequence ID" value="NZ_JAPMOU010000014.1"/>
</dbReference>
<dbReference type="SUPFAM" id="SSF63418">
    <property type="entry name" value="MurE/MurF N-terminal domain"/>
    <property type="match status" value="1"/>
</dbReference>
<dbReference type="InterPro" id="IPR036615">
    <property type="entry name" value="Mur_ligase_C_dom_sf"/>
</dbReference>
<dbReference type="InterPro" id="IPR005863">
    <property type="entry name" value="UDP-N-AcMur_synth"/>
</dbReference>
<reference evidence="15 16" key="1">
    <citation type="submission" date="2022-11" db="EMBL/GenBank/DDBJ databases">
        <title>Spartinivicinus poritis sp. nov., isolated from scleractinian coral Porites lutea.</title>
        <authorList>
            <person name="Zhang G."/>
            <person name="Cai L."/>
            <person name="Wei Q."/>
        </authorList>
    </citation>
    <scope>NUCLEOTIDE SEQUENCE [LARGE SCALE GENOMIC DNA]</scope>
    <source>
        <strain evidence="15 16">A2-2</strain>
    </source>
</reference>
<evidence type="ECO:0000256" key="11">
    <source>
        <dbReference type="RuleBase" id="RU004136"/>
    </source>
</evidence>
<keyword evidence="9 10" id="KW-0961">Cell wall biogenesis/degradation</keyword>
<evidence type="ECO:0000256" key="4">
    <source>
        <dbReference type="ARBA" id="ARBA00022741"/>
    </source>
</evidence>
<proteinExistence type="inferred from homology"/>
<keyword evidence="16" id="KW-1185">Reference proteome</keyword>
<evidence type="ECO:0000256" key="8">
    <source>
        <dbReference type="ARBA" id="ARBA00023306"/>
    </source>
</evidence>
<dbReference type="SUPFAM" id="SSF53244">
    <property type="entry name" value="MurD-like peptide ligases, peptide-binding domain"/>
    <property type="match status" value="1"/>
</dbReference>
<dbReference type="InterPro" id="IPR035911">
    <property type="entry name" value="MurE/MurF_N"/>
</dbReference>
<dbReference type="SUPFAM" id="SSF53623">
    <property type="entry name" value="MurD-like peptide ligases, catalytic domain"/>
    <property type="match status" value="1"/>
</dbReference>
<feature type="domain" description="Mur ligase N-terminal catalytic" evidence="12">
    <location>
        <begin position="27"/>
        <end position="73"/>
    </location>
</feature>
<dbReference type="InterPro" id="IPR036565">
    <property type="entry name" value="Mur-like_cat_sf"/>
</dbReference>
<evidence type="ECO:0000259" key="12">
    <source>
        <dbReference type="Pfam" id="PF01225"/>
    </source>
</evidence>
<evidence type="ECO:0000256" key="5">
    <source>
        <dbReference type="ARBA" id="ARBA00022840"/>
    </source>
</evidence>
<keyword evidence="3 10" id="KW-0132">Cell division</keyword>
<dbReference type="Pfam" id="PF01225">
    <property type="entry name" value="Mur_ligase"/>
    <property type="match status" value="1"/>
</dbReference>
<evidence type="ECO:0000313" key="15">
    <source>
        <dbReference type="EMBL" id="MDE1462786.1"/>
    </source>
</evidence>
<protein>
    <recommendedName>
        <fullName evidence="10 11">UDP-N-acetylmuramoyl-tripeptide--D-alanyl-D-alanine ligase</fullName>
        <ecNumber evidence="10 11">6.3.2.10</ecNumber>
    </recommendedName>
    <alternativeName>
        <fullName evidence="10">D-alanyl-D-alanine-adding enzyme</fullName>
    </alternativeName>
</protein>
<dbReference type="EC" id="6.3.2.10" evidence="10 11"/>
<evidence type="ECO:0000256" key="10">
    <source>
        <dbReference type="HAMAP-Rule" id="MF_02019"/>
    </source>
</evidence>
<evidence type="ECO:0000256" key="1">
    <source>
        <dbReference type="ARBA" id="ARBA00022490"/>
    </source>
</evidence>
<comment type="similarity">
    <text evidence="10">Belongs to the MurCDEF family. MurF subfamily.</text>
</comment>
<dbReference type="InterPro" id="IPR013221">
    <property type="entry name" value="Mur_ligase_cen"/>
</dbReference>
<dbReference type="HAMAP" id="MF_02019">
    <property type="entry name" value="MurF"/>
    <property type="match status" value="1"/>
</dbReference>
<dbReference type="NCBIfam" id="TIGR01143">
    <property type="entry name" value="murF"/>
    <property type="match status" value="1"/>
</dbReference>
<comment type="caution">
    <text evidence="15">The sequence shown here is derived from an EMBL/GenBank/DDBJ whole genome shotgun (WGS) entry which is preliminary data.</text>
</comment>
<dbReference type="Pfam" id="PF02875">
    <property type="entry name" value="Mur_ligase_C"/>
    <property type="match status" value="1"/>
</dbReference>
<evidence type="ECO:0000256" key="9">
    <source>
        <dbReference type="ARBA" id="ARBA00023316"/>
    </source>
</evidence>
<comment type="function">
    <text evidence="10 11">Involved in cell wall formation. Catalyzes the final step in the synthesis of UDP-N-acetylmuramoyl-pentapeptide, the precursor of murein.</text>
</comment>
<evidence type="ECO:0000259" key="14">
    <source>
        <dbReference type="Pfam" id="PF08245"/>
    </source>
</evidence>
<gene>
    <name evidence="10" type="primary">murF</name>
    <name evidence="15" type="ORF">ORQ98_12490</name>
</gene>
<keyword evidence="7 10" id="KW-0573">Peptidoglycan synthesis</keyword>
<organism evidence="15 16">
    <name type="scientific">Spartinivicinus poritis</name>
    <dbReference type="NCBI Taxonomy" id="2994640"/>
    <lineage>
        <taxon>Bacteria</taxon>
        <taxon>Pseudomonadati</taxon>
        <taxon>Pseudomonadota</taxon>
        <taxon>Gammaproteobacteria</taxon>
        <taxon>Oceanospirillales</taxon>
        <taxon>Zooshikellaceae</taxon>
        <taxon>Spartinivicinus</taxon>
    </lineage>
</organism>
<keyword evidence="1 10" id="KW-0963">Cytoplasm</keyword>
<evidence type="ECO:0000256" key="6">
    <source>
        <dbReference type="ARBA" id="ARBA00022960"/>
    </source>
</evidence>
<dbReference type="Gene3D" id="3.40.1390.10">
    <property type="entry name" value="MurE/MurF, N-terminal domain"/>
    <property type="match status" value="1"/>
</dbReference>
<dbReference type="PANTHER" id="PTHR43024:SF1">
    <property type="entry name" value="UDP-N-ACETYLMURAMOYL-TRIPEPTIDE--D-ALANYL-D-ALANINE LIGASE"/>
    <property type="match status" value="1"/>
</dbReference>
<keyword evidence="4 10" id="KW-0547">Nucleotide-binding</keyword>
<dbReference type="Proteomes" id="UP001528823">
    <property type="component" value="Unassembled WGS sequence"/>
</dbReference>
<name>A0ABT5U8T3_9GAMM</name>
<dbReference type="InterPro" id="IPR004101">
    <property type="entry name" value="Mur_ligase_C"/>
</dbReference>
<keyword evidence="2 10" id="KW-0436">Ligase</keyword>
<dbReference type="EMBL" id="JAPMOU010000014">
    <property type="protein sequence ID" value="MDE1462786.1"/>
    <property type="molecule type" value="Genomic_DNA"/>
</dbReference>
<feature type="domain" description="Mur ligase central" evidence="14">
    <location>
        <begin position="114"/>
        <end position="302"/>
    </location>
</feature>
<dbReference type="Pfam" id="PF08245">
    <property type="entry name" value="Mur_ligase_M"/>
    <property type="match status" value="1"/>
</dbReference>
<evidence type="ECO:0000256" key="2">
    <source>
        <dbReference type="ARBA" id="ARBA00022598"/>
    </source>
</evidence>
<dbReference type="PANTHER" id="PTHR43024">
    <property type="entry name" value="UDP-N-ACETYLMURAMOYL-TRIPEPTIDE--D-ALANYL-D-ALANINE LIGASE"/>
    <property type="match status" value="1"/>
</dbReference>
<keyword evidence="6 10" id="KW-0133">Cell shape</keyword>
<sequence length="461" mass="48844">MIKRNQLSIINHLLPGSQLLGDDQAFSGLSIDTRTIQPGELFIALQGPNFDGHDYIATAKQQGAVAAVVEKPIGAEKTGGKLISQLVVEDSRIALGLIGQINREDFSGPLVALTGSSGKTTVKEMLAAIFKQQGPTLFTAGNLNNDLGAPLTLSRLTAEHQYAVIELGANAVGEIAYTSRLSQPTICLINNVMAAHLEGFGSLEKTAQAKGEITQGLVDNGIAVFNADDQFFDYWKTLLSANQQLLSFSVTNTEANVYATHVELIDQGFRFKIHLLDHCFSVTLPLPGRHNIANALAAATAAFAAGCSPQSIAVGLGEMQAVAGRGVQLSGKKGSRLIDDTYNANPGSVKAAIQLLAQYPGKRVLVLGDMAELGEKAGELHFEVGQFARQQGLDGLYAVGLHTEQCVIGFGEGAQHFTNKAELVEFLDKQLSESLVVLIKGSRSAKMETVVAACRTTGGNS</sequence>
<comment type="catalytic activity">
    <reaction evidence="10 11">
        <text>D-alanyl-D-alanine + UDP-N-acetyl-alpha-D-muramoyl-L-alanyl-gamma-D-glutamyl-meso-2,6-diaminopimelate + ATP = UDP-N-acetyl-alpha-D-muramoyl-L-alanyl-gamma-D-glutamyl-meso-2,6-diaminopimeloyl-D-alanyl-D-alanine + ADP + phosphate + H(+)</text>
        <dbReference type="Rhea" id="RHEA:28374"/>
        <dbReference type="ChEBI" id="CHEBI:15378"/>
        <dbReference type="ChEBI" id="CHEBI:30616"/>
        <dbReference type="ChEBI" id="CHEBI:43474"/>
        <dbReference type="ChEBI" id="CHEBI:57822"/>
        <dbReference type="ChEBI" id="CHEBI:61386"/>
        <dbReference type="ChEBI" id="CHEBI:83905"/>
        <dbReference type="ChEBI" id="CHEBI:456216"/>
        <dbReference type="EC" id="6.3.2.10"/>
    </reaction>
</comment>
<evidence type="ECO:0000256" key="7">
    <source>
        <dbReference type="ARBA" id="ARBA00022984"/>
    </source>
</evidence>
<dbReference type="GO" id="GO:0016874">
    <property type="term" value="F:ligase activity"/>
    <property type="evidence" value="ECO:0007669"/>
    <property type="project" value="UniProtKB-KW"/>
</dbReference>
<accession>A0ABT5U8T3</accession>
<comment type="pathway">
    <text evidence="10 11">Cell wall biogenesis; peptidoglycan biosynthesis.</text>
</comment>